<organism evidence="3 4">
    <name type="scientific">Nothoprocta perdicaria</name>
    <name type="common">Chilean tinamou</name>
    <name type="synonym">Crypturus perdicarius</name>
    <dbReference type="NCBI Taxonomy" id="30464"/>
    <lineage>
        <taxon>Eukaryota</taxon>
        <taxon>Metazoa</taxon>
        <taxon>Chordata</taxon>
        <taxon>Craniata</taxon>
        <taxon>Vertebrata</taxon>
        <taxon>Euteleostomi</taxon>
        <taxon>Archelosauria</taxon>
        <taxon>Archosauria</taxon>
        <taxon>Dinosauria</taxon>
        <taxon>Saurischia</taxon>
        <taxon>Theropoda</taxon>
        <taxon>Coelurosauria</taxon>
        <taxon>Aves</taxon>
        <taxon>Palaeognathae</taxon>
        <taxon>Tinamiformes</taxon>
        <taxon>Tinamidae</taxon>
        <taxon>Nothoprocta</taxon>
    </lineage>
</organism>
<reference evidence="3" key="1">
    <citation type="submission" date="2025-08" db="UniProtKB">
        <authorList>
            <consortium name="Ensembl"/>
        </authorList>
    </citation>
    <scope>IDENTIFICATION</scope>
</reference>
<evidence type="ECO:0000313" key="4">
    <source>
        <dbReference type="Proteomes" id="UP000694420"/>
    </source>
</evidence>
<evidence type="ECO:0000256" key="2">
    <source>
        <dbReference type="SAM" id="Phobius"/>
    </source>
</evidence>
<name>A0A8C6YP44_NOTPE</name>
<sequence length="126" mass="13257">HPCQDLVLPPRQNSRAALRAGDPTRVARTCVDGPAPEEAGVLLHVPAVLGLPGLLLAILPRGSRLRVAPRAARTPDVSGSRAPAPTDPNLCVWGCRRAPGGCSRAGRAGRSAGWEKQRQHGMKLNV</sequence>
<keyword evidence="4" id="KW-1185">Reference proteome</keyword>
<keyword evidence="2" id="KW-0812">Transmembrane</keyword>
<feature type="transmembrane region" description="Helical" evidence="2">
    <location>
        <begin position="41"/>
        <end position="60"/>
    </location>
</feature>
<dbReference type="Ensembl" id="ENSNPET00000002962.1">
    <property type="protein sequence ID" value="ENSNPEP00000002905.1"/>
    <property type="gene ID" value="ENSNPEG00000002240.1"/>
</dbReference>
<evidence type="ECO:0000256" key="1">
    <source>
        <dbReference type="SAM" id="MobiDB-lite"/>
    </source>
</evidence>
<keyword evidence="2" id="KW-0472">Membrane</keyword>
<dbReference type="Proteomes" id="UP000694420">
    <property type="component" value="Unplaced"/>
</dbReference>
<feature type="region of interest" description="Disordered" evidence="1">
    <location>
        <begin position="106"/>
        <end position="126"/>
    </location>
</feature>
<protein>
    <submittedName>
        <fullName evidence="3">Uncharacterized protein</fullName>
    </submittedName>
</protein>
<reference evidence="3" key="2">
    <citation type="submission" date="2025-09" db="UniProtKB">
        <authorList>
            <consortium name="Ensembl"/>
        </authorList>
    </citation>
    <scope>IDENTIFICATION</scope>
</reference>
<keyword evidence="2" id="KW-1133">Transmembrane helix</keyword>
<evidence type="ECO:0000313" key="3">
    <source>
        <dbReference type="Ensembl" id="ENSNPEP00000002905.1"/>
    </source>
</evidence>
<accession>A0A8C6YP44</accession>
<dbReference type="AlphaFoldDB" id="A0A8C6YP44"/>
<proteinExistence type="predicted"/>